<protein>
    <recommendedName>
        <fullName evidence="2">Mce/MlaD domain-containing protein</fullName>
    </recommendedName>
</protein>
<dbReference type="RefSeq" id="WP_040364235.1">
    <property type="nucleotide sequence ID" value="NZ_JOPB01000008.1"/>
</dbReference>
<sequence>MTINKQTAIGAFVLGGLILLLTVIIFFGNFSFFSTKRQAVIVFPGSVTGLSIGAPVTFRGVQVGTVNSITLQFDPKIHQAFIPVVISVDPQKIRLDTHYRDYKDFMDTMIANGLRAEISTESFVTGSSNIFLDFYPGDKPVFHPQFTDHLIEIPSHPSAIQQIKSELMHLQLEKLSTDLDKTVLKVGQLTDVLNQKIPALLDNVKQTSDSSNKLIANVDQKLDKLFLNLNTLLVDGDKQIKTKGAEFQKILVSTNKTLNNASDVLQNIKSMTSVRSTTRNNLEIILQNLADAAVSLRGFSTQIERNPKILLTGRRQ</sequence>
<gene>
    <name evidence="3" type="ORF">HK18_10810</name>
</gene>
<dbReference type="Proteomes" id="UP000194946">
    <property type="component" value="Unassembled WGS sequence"/>
</dbReference>
<evidence type="ECO:0000313" key="4">
    <source>
        <dbReference type="Proteomes" id="UP000194946"/>
    </source>
</evidence>
<feature type="transmembrane region" description="Helical" evidence="1">
    <location>
        <begin position="6"/>
        <end position="27"/>
    </location>
</feature>
<evidence type="ECO:0000256" key="1">
    <source>
        <dbReference type="SAM" id="Phobius"/>
    </source>
</evidence>
<dbReference type="EMBL" id="JOPB01000008">
    <property type="protein sequence ID" value="OUI78030.1"/>
    <property type="molecule type" value="Genomic_DNA"/>
</dbReference>
<organism evidence="3 4">
    <name type="scientific">Commensalibacter intestini</name>
    <dbReference type="NCBI Taxonomy" id="479936"/>
    <lineage>
        <taxon>Bacteria</taxon>
        <taxon>Pseudomonadati</taxon>
        <taxon>Pseudomonadota</taxon>
        <taxon>Alphaproteobacteria</taxon>
        <taxon>Acetobacterales</taxon>
        <taxon>Acetobacteraceae</taxon>
    </lineage>
</organism>
<keyword evidence="1" id="KW-0472">Membrane</keyword>
<dbReference type="PANTHER" id="PTHR33371:SF4">
    <property type="entry name" value="INTERMEMBRANE PHOSPHOLIPID TRANSPORT SYSTEM BINDING PROTEIN MLAD"/>
    <property type="match status" value="1"/>
</dbReference>
<keyword evidence="4" id="KW-1185">Reference proteome</keyword>
<name>A0A251ZTN5_9PROT</name>
<feature type="domain" description="Mce/MlaD" evidence="2">
    <location>
        <begin position="45"/>
        <end position="133"/>
    </location>
</feature>
<dbReference type="PANTHER" id="PTHR33371">
    <property type="entry name" value="INTERMEMBRANE PHOSPHOLIPID TRANSPORT SYSTEM BINDING PROTEIN MLAD-RELATED"/>
    <property type="match status" value="1"/>
</dbReference>
<dbReference type="InterPro" id="IPR052336">
    <property type="entry name" value="MlaD_Phospholipid_Transporter"/>
</dbReference>
<reference evidence="4" key="1">
    <citation type="submission" date="2014-06" db="EMBL/GenBank/DDBJ databases">
        <authorList>
            <person name="Winans N.J."/>
            <person name="Newell P.D."/>
            <person name="Douglas A.E."/>
        </authorList>
    </citation>
    <scope>NUCLEOTIDE SEQUENCE [LARGE SCALE GENOMIC DNA]</scope>
    <source>
        <strain evidence="4">DmL_052</strain>
    </source>
</reference>
<comment type="caution">
    <text evidence="3">The sequence shown here is derived from an EMBL/GenBank/DDBJ whole genome shotgun (WGS) entry which is preliminary data.</text>
</comment>
<evidence type="ECO:0000259" key="2">
    <source>
        <dbReference type="Pfam" id="PF02470"/>
    </source>
</evidence>
<dbReference type="InterPro" id="IPR003399">
    <property type="entry name" value="Mce/MlaD"/>
</dbReference>
<dbReference type="AlphaFoldDB" id="A0A251ZTN5"/>
<keyword evidence="1" id="KW-0812">Transmembrane</keyword>
<accession>A0A251ZTN5</accession>
<feature type="transmembrane region" description="Helical" evidence="1">
    <location>
        <begin position="39"/>
        <end position="58"/>
    </location>
</feature>
<dbReference type="Pfam" id="PF02470">
    <property type="entry name" value="MlaD"/>
    <property type="match status" value="1"/>
</dbReference>
<proteinExistence type="predicted"/>
<keyword evidence="1" id="KW-1133">Transmembrane helix</keyword>
<evidence type="ECO:0000313" key="3">
    <source>
        <dbReference type="EMBL" id="OUI78030.1"/>
    </source>
</evidence>